<dbReference type="InterPro" id="IPR039034">
    <property type="entry name" value="INPP4"/>
</dbReference>
<dbReference type="GO" id="GO:0005737">
    <property type="term" value="C:cytoplasm"/>
    <property type="evidence" value="ECO:0007669"/>
    <property type="project" value="TreeGrafter"/>
</dbReference>
<dbReference type="eggNOG" id="KOG4428">
    <property type="taxonomic scope" value="Eukaryota"/>
</dbReference>
<feature type="region of interest" description="Disordered" evidence="3">
    <location>
        <begin position="431"/>
        <end position="496"/>
    </location>
</feature>
<feature type="compositionally biased region" description="Low complexity" evidence="3">
    <location>
        <begin position="29"/>
        <end position="46"/>
    </location>
</feature>
<dbReference type="AlphaFoldDB" id="T0QEN6"/>
<feature type="domain" description="C2" evidence="4">
    <location>
        <begin position="371"/>
        <end position="558"/>
    </location>
</feature>
<dbReference type="SMART" id="SM00239">
    <property type="entry name" value="C2"/>
    <property type="match status" value="1"/>
</dbReference>
<dbReference type="STRING" id="1156394.T0QEN6"/>
<feature type="compositionally biased region" description="Polar residues" evidence="3">
    <location>
        <begin position="479"/>
        <end position="496"/>
    </location>
</feature>
<evidence type="ECO:0000313" key="5">
    <source>
        <dbReference type="EMBL" id="EQC33211.1"/>
    </source>
</evidence>
<keyword evidence="6" id="KW-1185">Reference proteome</keyword>
<reference evidence="5 6" key="1">
    <citation type="submission" date="2012-04" db="EMBL/GenBank/DDBJ databases">
        <title>The Genome Sequence of Saprolegnia declina VS20.</title>
        <authorList>
            <consortium name="The Broad Institute Genome Sequencing Platform"/>
            <person name="Russ C."/>
            <person name="Nusbaum C."/>
            <person name="Tyler B."/>
            <person name="van West P."/>
            <person name="Dieguez-Uribeondo J."/>
            <person name="de Bruijn I."/>
            <person name="Tripathy S."/>
            <person name="Jiang R."/>
            <person name="Young S.K."/>
            <person name="Zeng Q."/>
            <person name="Gargeya S."/>
            <person name="Fitzgerald M."/>
            <person name="Haas B."/>
            <person name="Abouelleil A."/>
            <person name="Alvarado L."/>
            <person name="Arachchi H.M."/>
            <person name="Berlin A."/>
            <person name="Chapman S.B."/>
            <person name="Goldberg J."/>
            <person name="Griggs A."/>
            <person name="Gujja S."/>
            <person name="Hansen M."/>
            <person name="Howarth C."/>
            <person name="Imamovic A."/>
            <person name="Larimer J."/>
            <person name="McCowen C."/>
            <person name="Montmayeur A."/>
            <person name="Murphy C."/>
            <person name="Neiman D."/>
            <person name="Pearson M."/>
            <person name="Priest M."/>
            <person name="Roberts A."/>
            <person name="Saif S."/>
            <person name="Shea T."/>
            <person name="Sisk P."/>
            <person name="Sykes S."/>
            <person name="Wortman J."/>
            <person name="Nusbaum C."/>
            <person name="Birren B."/>
        </authorList>
    </citation>
    <scope>NUCLEOTIDE SEQUENCE [LARGE SCALE GENOMIC DNA]</scope>
    <source>
        <strain evidence="5 6">VS20</strain>
    </source>
</reference>
<keyword evidence="2" id="KW-0443">Lipid metabolism</keyword>
<dbReference type="PANTHER" id="PTHR12187:SF11">
    <property type="entry name" value="PHOSPHATIDYLINOSITOL-3,4-BISPHOSPHATE 4-PHOSPHATASE"/>
    <property type="match status" value="1"/>
</dbReference>
<feature type="compositionally biased region" description="Basic and acidic residues" evidence="3">
    <location>
        <begin position="458"/>
        <end position="473"/>
    </location>
</feature>
<feature type="compositionally biased region" description="Low complexity" evidence="3">
    <location>
        <begin position="397"/>
        <end position="408"/>
    </location>
</feature>
<dbReference type="InParanoid" id="T0QEN6"/>
<keyword evidence="1" id="KW-0378">Hydrolase</keyword>
<proteinExistence type="predicted"/>
<dbReference type="OMA" id="CKVEVEM"/>
<gene>
    <name evidence="5" type="ORF">SDRG_09195</name>
</gene>
<dbReference type="Proteomes" id="UP000030762">
    <property type="component" value="Unassembled WGS sequence"/>
</dbReference>
<dbReference type="GeneID" id="19949922"/>
<dbReference type="RefSeq" id="XP_008613334.1">
    <property type="nucleotide sequence ID" value="XM_008615112.1"/>
</dbReference>
<evidence type="ECO:0000256" key="1">
    <source>
        <dbReference type="ARBA" id="ARBA00022801"/>
    </source>
</evidence>
<name>T0QEN6_SAPDV</name>
<dbReference type="InterPro" id="IPR000008">
    <property type="entry name" value="C2_dom"/>
</dbReference>
<feature type="region of interest" description="Disordered" evidence="3">
    <location>
        <begin position="383"/>
        <end position="408"/>
    </location>
</feature>
<dbReference type="PANTHER" id="PTHR12187">
    <property type="entry name" value="AGAP000124-PA"/>
    <property type="match status" value="1"/>
</dbReference>
<feature type="compositionally biased region" description="Polar residues" evidence="3">
    <location>
        <begin position="437"/>
        <end position="448"/>
    </location>
</feature>
<dbReference type="OrthoDB" id="159395at2759"/>
<organism evidence="5 6">
    <name type="scientific">Saprolegnia diclina (strain VS20)</name>
    <dbReference type="NCBI Taxonomy" id="1156394"/>
    <lineage>
        <taxon>Eukaryota</taxon>
        <taxon>Sar</taxon>
        <taxon>Stramenopiles</taxon>
        <taxon>Oomycota</taxon>
        <taxon>Saprolegniomycetes</taxon>
        <taxon>Saprolegniales</taxon>
        <taxon>Saprolegniaceae</taxon>
        <taxon>Saprolegnia</taxon>
    </lineage>
</organism>
<dbReference type="GO" id="GO:0016316">
    <property type="term" value="F:phosphatidylinositol-3,4-bisphosphate 4-phosphatase activity"/>
    <property type="evidence" value="ECO:0007669"/>
    <property type="project" value="InterPro"/>
</dbReference>
<accession>T0QEN6</accession>
<dbReference type="VEuPathDB" id="FungiDB:SDRG_09195"/>
<evidence type="ECO:0000313" key="6">
    <source>
        <dbReference type="Proteomes" id="UP000030762"/>
    </source>
</evidence>
<sequence>MATHEEPTPIADAPTVALAPPAPIDVTLPAGAPAEDAAAPVASEAKSVTLTEATPLDAPEATPAPAPETVCTPEVTPVPAPVSVSTLEATSVAVPETAPVAAPLLVKPPLKRMTMSRTDSERPIRKELITLFASCTNLHLPALPQSFFQSVFKKKNSEASTPECKVEVEMRRPTDNIVVHAQATEPRRSRNPSYTMGFTIPIPLSTKTPRGSAASYSLYFRVQQTDVGLEKIVARGEISCATLLESFRQGSPVVHMPLAMTGTSDAILSLTFGRVFPVKHSVVPTQNMLLHMYSLNPEKDAKEIRSKRTLVATEEVLEVGYHASVPPLLLHQAYKETEAMHRLWTVRYKNARKSAMDFASDEEALASGCDVYAIEVISGRGLKLPPNLPPMAPTRTSRSSSSASGANDAGSITLNPFVMVKFRETTKGKRPIEISEGKTNVEANTSEPNWAANIVLDTKPKTPSEPSKKDGSTPRRSRSNSNGHSPVSTSSSKKNQNFVFYRPSPVNADGHSSNHALERVLQFDVASECVSHHDGQIDIGQVLVPIKAILYEGSNDVYAINVTKWLPVLSPTGDVRGEILLRIQLKRTTLPFLLEPEDTIPGIHGTLFKLADPVRDKTWQNKLAAAESAKPLTIPELRDEVDALEGSLAQLGQWINYNHDHADEWFRSSMDKTKAEVQPLATNLHVAYFRLFRGPSPVVREAEASIVPGTDMSAFLSRLDSTSLDDIAVLELQDMLEVDVTYSTVTCGAPTAHSLGLSKGGLIEMEESLLACEKNMVRVKTEYGLRKAVCVSQALSVLVTTFMTQLELCVQRMVPNHDAIMAQWATVGFLLGWESLVSTQGKELRMLSDAWVAVKSLERFAIRLVSGDVEMELRERDDGYVLDLPMPSVHFGSLPPALQDGQLISVTAVLFTQGINEMQTLANAVGAQGIELQTRVNEKSLKALQKYLASLNSSPGLVHSCASLRLEPLATLIGSTEKKNTRILLEASDNVRRMNGGRVTFCKSGKDRTAMSVTLDQARILGSTWKQATVLMKESTMEKEWLEIKPIANLMREYGVRIEVAKKNVGQARYSFNSLQRKCLPKIYRPSHAAIQGSHDVDDS</sequence>
<evidence type="ECO:0000259" key="4">
    <source>
        <dbReference type="SMART" id="SM00239"/>
    </source>
</evidence>
<feature type="region of interest" description="Disordered" evidence="3">
    <location>
        <begin position="1"/>
        <end position="46"/>
    </location>
</feature>
<evidence type="ECO:0000256" key="3">
    <source>
        <dbReference type="SAM" id="MobiDB-lite"/>
    </source>
</evidence>
<protein>
    <recommendedName>
        <fullName evidence="4">C2 domain-containing protein</fullName>
    </recommendedName>
</protein>
<evidence type="ECO:0000256" key="2">
    <source>
        <dbReference type="ARBA" id="ARBA00023098"/>
    </source>
</evidence>
<dbReference type="EMBL" id="JH767160">
    <property type="protein sequence ID" value="EQC33211.1"/>
    <property type="molecule type" value="Genomic_DNA"/>
</dbReference>